<evidence type="ECO:0000313" key="5">
    <source>
        <dbReference type="EMBL" id="OCR90244.1"/>
    </source>
</evidence>
<evidence type="ECO:0000256" key="3">
    <source>
        <dbReference type="RuleBase" id="RU362026"/>
    </source>
</evidence>
<accession>A0AAX0H9N3</accession>
<evidence type="ECO:0000256" key="1">
    <source>
        <dbReference type="ARBA" id="ARBA00022603"/>
    </source>
</evidence>
<dbReference type="GO" id="GO:0003677">
    <property type="term" value="F:DNA binding"/>
    <property type="evidence" value="ECO:0007669"/>
    <property type="project" value="InterPro"/>
</dbReference>
<protein>
    <recommendedName>
        <fullName evidence="3">Methyltransferase</fullName>
        <ecNumber evidence="3">2.1.1.-</ecNumber>
    </recommendedName>
</protein>
<dbReference type="AlphaFoldDB" id="A0AAX0H9N3"/>
<name>A0AAX0H9N3_CAMFE</name>
<dbReference type="InterPro" id="IPR029063">
    <property type="entry name" value="SAM-dependent_MTases_sf"/>
</dbReference>
<dbReference type="InterPro" id="IPR001091">
    <property type="entry name" value="RM_Methyltransferase"/>
</dbReference>
<organism evidence="5 6">
    <name type="scientific">Campylobacter fetus subsp. testudinum</name>
    <dbReference type="NCBI Taxonomy" id="1507806"/>
    <lineage>
        <taxon>Bacteria</taxon>
        <taxon>Pseudomonadati</taxon>
        <taxon>Campylobacterota</taxon>
        <taxon>Epsilonproteobacteria</taxon>
        <taxon>Campylobacterales</taxon>
        <taxon>Campylobacteraceae</taxon>
        <taxon>Campylobacter</taxon>
    </lineage>
</organism>
<keyword evidence="1 5" id="KW-0489">Methyltransferase</keyword>
<comment type="caution">
    <text evidence="5">The sequence shown here is derived from an EMBL/GenBank/DDBJ whole genome shotgun (WGS) entry which is preliminary data.</text>
</comment>
<dbReference type="GO" id="GO:0008170">
    <property type="term" value="F:N-methyltransferase activity"/>
    <property type="evidence" value="ECO:0007669"/>
    <property type="project" value="InterPro"/>
</dbReference>
<evidence type="ECO:0000256" key="2">
    <source>
        <dbReference type="ARBA" id="ARBA00022679"/>
    </source>
</evidence>
<dbReference type="Pfam" id="PF01555">
    <property type="entry name" value="N6_N4_Mtase"/>
    <property type="match status" value="1"/>
</dbReference>
<dbReference type="Proteomes" id="UP000093100">
    <property type="component" value="Unassembled WGS sequence"/>
</dbReference>
<dbReference type="RefSeq" id="WP_065841145.1">
    <property type="nucleotide sequence ID" value="NZ_JAAOXI010000010.1"/>
</dbReference>
<proteinExistence type="inferred from homology"/>
<reference evidence="5 6" key="1">
    <citation type="journal article" date="2016" name="Genome Biol. Evol.">
        <title>Comparative Genomics of Campylobacter fetus from Reptiles and Mammals Reveals Divergent Evolution in Host-Associated Lineages.</title>
        <authorList>
            <person name="Gilbert M.J."/>
            <person name="Miller W.G."/>
            <person name="Yee E."/>
            <person name="Zomer A.L."/>
            <person name="van der Graaf-van Bloois L."/>
            <person name="Fitzgerald C."/>
            <person name="Forbes K.J."/>
            <person name="Meric G."/>
            <person name="Sheppard S.K."/>
            <person name="Wagenaar J.A."/>
            <person name="Duim B."/>
        </authorList>
    </citation>
    <scope>NUCLEOTIDE SEQUENCE [LARGE SCALE GENOMIC DNA]</scope>
    <source>
        <strain evidence="5 6">12S02225-3</strain>
    </source>
</reference>
<dbReference type="EMBL" id="LFLK01000008">
    <property type="protein sequence ID" value="OCR90244.1"/>
    <property type="molecule type" value="Genomic_DNA"/>
</dbReference>
<dbReference type="Gene3D" id="3.40.50.150">
    <property type="entry name" value="Vaccinia Virus protein VP39"/>
    <property type="match status" value="1"/>
</dbReference>
<feature type="domain" description="DNA methylase N-4/N-6" evidence="4">
    <location>
        <begin position="33"/>
        <end position="297"/>
    </location>
</feature>
<dbReference type="PRINTS" id="PR00508">
    <property type="entry name" value="S21N4MTFRASE"/>
</dbReference>
<evidence type="ECO:0000259" key="4">
    <source>
        <dbReference type="Pfam" id="PF01555"/>
    </source>
</evidence>
<dbReference type="EC" id="2.1.1.-" evidence="3"/>
<dbReference type="InterPro" id="IPR002941">
    <property type="entry name" value="DNA_methylase_N4/N6"/>
</dbReference>
<evidence type="ECO:0000313" key="6">
    <source>
        <dbReference type="Proteomes" id="UP000093100"/>
    </source>
</evidence>
<gene>
    <name evidence="5" type="ORF">CFT12S02225_07705</name>
</gene>
<comment type="similarity">
    <text evidence="3">Belongs to the N(4)/N(6)-methyltransferase family.</text>
</comment>
<dbReference type="GO" id="GO:0032259">
    <property type="term" value="P:methylation"/>
    <property type="evidence" value="ECO:0007669"/>
    <property type="project" value="UniProtKB-KW"/>
</dbReference>
<keyword evidence="2" id="KW-0808">Transferase</keyword>
<sequence>MRVLDQKITDEYAIYNGDSCEVIKGFEDNSMGFIIYSPPFDALYTFSNSDRDMSNSEKGEFMEHFQFLAYELKRVLKKGRMMAVHCQNIATTISKDGVTGIRDFRGELIRLFCETGFIFHSEICINKSAAKIAMRNKTHVLLHGNLVKDACSCRQALADFIIVFRKDGDNEEPVSGGFEYYAGADKLSSDAKFDPSKGSLNAGSRKVWERYADPVWTDIDETKVLNARGSKDTEDEKHISPLQLQVIERCIQIWTNENDTVFTPFLGIGSEVYQALKMGRKGVGIELKTSYFNTAKKNCELALFERSQKTLF</sequence>
<dbReference type="SUPFAM" id="SSF53335">
    <property type="entry name" value="S-adenosyl-L-methionine-dependent methyltransferases"/>
    <property type="match status" value="1"/>
</dbReference>